<dbReference type="EMBL" id="UOFE01000046">
    <property type="protein sequence ID" value="VAW55059.1"/>
    <property type="molecule type" value="Genomic_DNA"/>
</dbReference>
<dbReference type="AlphaFoldDB" id="A0A3B0X0J8"/>
<dbReference type="InterPro" id="IPR027417">
    <property type="entry name" value="P-loop_NTPase"/>
</dbReference>
<dbReference type="Pfam" id="PF13414">
    <property type="entry name" value="TPR_11"/>
    <property type="match status" value="1"/>
</dbReference>
<gene>
    <name evidence="1" type="ORF">MNBD_GAMMA05-228</name>
</gene>
<dbReference type="PROSITE" id="PS50005">
    <property type="entry name" value="TPR"/>
    <property type="match status" value="6"/>
</dbReference>
<protein>
    <submittedName>
        <fullName evidence="1">Uncharacterized protein</fullName>
    </submittedName>
</protein>
<dbReference type="Pfam" id="PF14559">
    <property type="entry name" value="TPR_19"/>
    <property type="match status" value="1"/>
</dbReference>
<dbReference type="Pfam" id="PF13432">
    <property type="entry name" value="TPR_16"/>
    <property type="match status" value="1"/>
</dbReference>
<dbReference type="SUPFAM" id="SSF52540">
    <property type="entry name" value="P-loop containing nucleoside triphosphate hydrolases"/>
    <property type="match status" value="1"/>
</dbReference>
<dbReference type="PANTHER" id="PTHR12558">
    <property type="entry name" value="CELL DIVISION CYCLE 16,23,27"/>
    <property type="match status" value="1"/>
</dbReference>
<dbReference type="SMART" id="SM00028">
    <property type="entry name" value="TPR"/>
    <property type="match status" value="10"/>
</dbReference>
<organism evidence="1">
    <name type="scientific">hydrothermal vent metagenome</name>
    <dbReference type="NCBI Taxonomy" id="652676"/>
    <lineage>
        <taxon>unclassified sequences</taxon>
        <taxon>metagenomes</taxon>
        <taxon>ecological metagenomes</taxon>
    </lineage>
</organism>
<dbReference type="SUPFAM" id="SSF48452">
    <property type="entry name" value="TPR-like"/>
    <property type="match status" value="2"/>
</dbReference>
<evidence type="ECO:0000313" key="1">
    <source>
        <dbReference type="EMBL" id="VAW55059.1"/>
    </source>
</evidence>
<dbReference type="PANTHER" id="PTHR12558:SF13">
    <property type="entry name" value="CELL DIVISION CYCLE PROTEIN 27 HOMOLOG"/>
    <property type="match status" value="1"/>
</dbReference>
<reference evidence="1" key="1">
    <citation type="submission" date="2018-06" db="EMBL/GenBank/DDBJ databases">
        <authorList>
            <person name="Zhirakovskaya E."/>
        </authorList>
    </citation>
    <scope>NUCLEOTIDE SEQUENCE</scope>
</reference>
<dbReference type="Pfam" id="PF13469">
    <property type="entry name" value="Sulfotransfer_3"/>
    <property type="match status" value="1"/>
</dbReference>
<accession>A0A3B0X0J8</accession>
<dbReference type="InterPro" id="IPR019734">
    <property type="entry name" value="TPR_rpt"/>
</dbReference>
<proteinExistence type="predicted"/>
<sequence>MQQKFNLSNKPTKSSVLALLNAGELNKAYQQATALLDAPPSPLDAEIQYVYGLTRLMSGEYKEAITWLEKAVSQRPNDAIFTSNLGVAYLRNKEAENAVKYLRKAVNLKPEYEQAKYNLGSAYIEDKQAKLAIEQFRTLSKSHPDNADYLCALADAIRETGQWEKSIKLYKQVLNIDVNMVRAHTNMGPLMMHLNQLEQAVEHCKKAIKIKPEELTAHKNLADCYVQMGKLDDAMECYANAHDIDSESADLCVAIANVWLEITDQNEASIWYKKALSIDEDNISAQCGLANIVRDSGQLSQAFELLQPLLVKNPENIEVLISIADTLWEDGDAETALVHLRTIQKIQPQRISIHARIGHILSSAGDVDKALEEYHIALVQSPKCIPALTGLATTQKGKLDISIVKTMEKLLENKKLHAGAIASLHSGLAFYYDNKKEYTIAAVHMKKANTLQWRHKSKRGWQYEMEKHKKHITRLVDTYTPEYFEKVRPLGHLDETPVFIIGMPRSGTTLTEQILARHPEVLAIGERNYAGQSFNQFINKGAEQKEENFSHLQSITKDEIARITKHYLDKFQTLKNNAGKLKTLRVVDKMPDNYSLVGWILTLFPNAKIIHVKRDARDVALSCWITQFGAIKWACKEDHLYQRIKQYQRIMRHWETVIPDRFITMNYEDLVANQEEQSKRLIKYIGLDWNKDCLRYFESNRIVRTASITQVRQPIYKKSVNRWKPYKDLISKLFDHVET</sequence>
<dbReference type="InterPro" id="IPR011990">
    <property type="entry name" value="TPR-like_helical_dom_sf"/>
</dbReference>
<dbReference type="Gene3D" id="3.40.50.300">
    <property type="entry name" value="P-loop containing nucleotide triphosphate hydrolases"/>
    <property type="match status" value="1"/>
</dbReference>
<name>A0A3B0X0J8_9ZZZZ</name>
<dbReference type="Gene3D" id="1.25.40.10">
    <property type="entry name" value="Tetratricopeptide repeat domain"/>
    <property type="match status" value="3"/>
</dbReference>